<comment type="caution">
    <text evidence="1">The sequence shown here is derived from an EMBL/GenBank/DDBJ whole genome shotgun (WGS) entry which is preliminary data.</text>
</comment>
<evidence type="ECO:0000313" key="2">
    <source>
        <dbReference type="Proteomes" id="UP000664169"/>
    </source>
</evidence>
<dbReference type="OrthoDB" id="2099276at2759"/>
<dbReference type="Proteomes" id="UP000664169">
    <property type="component" value="Unassembled WGS sequence"/>
</dbReference>
<gene>
    <name evidence="1" type="ORF">GOMPHAMPRED_005777</name>
</gene>
<sequence length="248" mass="29026">MASFESFPNEIQREILLHHLVVPRQPMGISQGLAVYDGQAKIVQPGIFLVNKAIRRLAQETALAENRIILMGKPEKNLSWLEAQSIDILHRIKRLDLVITPAQFCDYSLLKGWNQLVGALQRKLMLKNLRLSIDSCLTYVWSFEKGSDLLSYQAFYDIILEPFTPSFSALKDFFILWPCWQSLESIAEKQVKGAAYDSIQRGKIAYYQRDYRMVHGWEWEKFDKKGEFLPEYKKYREIRIVGYDPRRI</sequence>
<evidence type="ECO:0000313" key="1">
    <source>
        <dbReference type="EMBL" id="CAF9930950.1"/>
    </source>
</evidence>
<reference evidence="1" key="1">
    <citation type="submission" date="2021-03" db="EMBL/GenBank/DDBJ databases">
        <authorList>
            <person name="Tagirdzhanova G."/>
        </authorList>
    </citation>
    <scope>NUCLEOTIDE SEQUENCE</scope>
</reference>
<keyword evidence="2" id="KW-1185">Reference proteome</keyword>
<dbReference type="AlphaFoldDB" id="A0A8H3IWD4"/>
<protein>
    <submittedName>
        <fullName evidence="1">Uncharacterized protein</fullName>
    </submittedName>
</protein>
<accession>A0A8H3IWD4</accession>
<proteinExistence type="predicted"/>
<name>A0A8H3IWD4_9LECA</name>
<dbReference type="EMBL" id="CAJPDQ010000037">
    <property type="protein sequence ID" value="CAF9930950.1"/>
    <property type="molecule type" value="Genomic_DNA"/>
</dbReference>
<organism evidence="1 2">
    <name type="scientific">Gomphillus americanus</name>
    <dbReference type="NCBI Taxonomy" id="1940652"/>
    <lineage>
        <taxon>Eukaryota</taxon>
        <taxon>Fungi</taxon>
        <taxon>Dikarya</taxon>
        <taxon>Ascomycota</taxon>
        <taxon>Pezizomycotina</taxon>
        <taxon>Lecanoromycetes</taxon>
        <taxon>OSLEUM clade</taxon>
        <taxon>Ostropomycetidae</taxon>
        <taxon>Ostropales</taxon>
        <taxon>Graphidaceae</taxon>
        <taxon>Gomphilloideae</taxon>
        <taxon>Gomphillus</taxon>
    </lineage>
</organism>